<evidence type="ECO:0000313" key="2">
    <source>
        <dbReference type="Proteomes" id="UP000217177"/>
    </source>
</evidence>
<reference evidence="1 2" key="1">
    <citation type="submission" date="2016-07" db="EMBL/GenBank/DDBJ databases">
        <title>High microdiversification within the ubiquitous acI lineage of Actinobacteria.</title>
        <authorList>
            <person name="Neuenschwander S.M."/>
            <person name="Salcher M."/>
            <person name="Ghai R."/>
            <person name="Pernthaler J."/>
        </authorList>
    </citation>
    <scope>NUCLEOTIDE SEQUENCE [LARGE SCALE GENOMIC DNA]</scope>
    <source>
        <strain evidence="1">MMS-IA-79</strain>
    </source>
</reference>
<dbReference type="EMBL" id="CP016774">
    <property type="protein sequence ID" value="ASY17042.1"/>
    <property type="molecule type" value="Genomic_DNA"/>
</dbReference>
<dbReference type="RefSeq" id="WP_095674598.1">
    <property type="nucleotide sequence ID" value="NZ_CP016774.1"/>
</dbReference>
<sequence>MSEVIKKTRRQAFSWDPEFKPVLKDLEYYLLKNSGKTSISNLNLFMLCLGIGFEAKMKRDVPPRKTDSARLEHIPDQQMAVIKSIAIADTKGYLVLQDEDAVYDIVEQYAAGGLMILANEIAQQKDFGGWLSAKLYTQSKNIINHLVE</sequence>
<name>A0ABM6MDS8_9ACTN</name>
<protein>
    <submittedName>
        <fullName evidence="1">Uncharacterized protein</fullName>
    </submittedName>
</protein>
<evidence type="ECO:0000313" key="1">
    <source>
        <dbReference type="EMBL" id="ASY17042.1"/>
    </source>
</evidence>
<organism evidence="1 2">
    <name type="scientific">Candidatus Planktophila versatilis</name>
    <dbReference type="NCBI Taxonomy" id="1884905"/>
    <lineage>
        <taxon>Bacteria</taxon>
        <taxon>Bacillati</taxon>
        <taxon>Actinomycetota</taxon>
        <taxon>Actinomycetes</taxon>
        <taxon>Candidatus Nanopelagicales</taxon>
        <taxon>Candidatus Nanopelagicaceae</taxon>
        <taxon>Candidatus Planktophila</taxon>
    </lineage>
</organism>
<dbReference type="Proteomes" id="UP000217177">
    <property type="component" value="Chromosome"/>
</dbReference>
<proteinExistence type="predicted"/>
<accession>A0ABM6MDS8</accession>
<keyword evidence="2" id="KW-1185">Reference proteome</keyword>
<gene>
    <name evidence="1" type="ORF">A1sIA79_02135</name>
</gene>